<keyword evidence="1" id="KW-0812">Transmembrane</keyword>
<dbReference type="PANTHER" id="PTHR33133">
    <property type="entry name" value="OS08G0107100 PROTEIN-RELATED"/>
    <property type="match status" value="1"/>
</dbReference>
<comment type="caution">
    <text evidence="2">The sequence shown here is derived from an EMBL/GenBank/DDBJ whole genome shotgun (WGS) entry which is preliminary data.</text>
</comment>
<feature type="transmembrane region" description="Helical" evidence="1">
    <location>
        <begin position="218"/>
        <end position="242"/>
    </location>
</feature>
<evidence type="ECO:0000313" key="2">
    <source>
        <dbReference type="EMBL" id="KAL3728962.1"/>
    </source>
</evidence>
<sequence>MDREQEERQFLGFFGIVKESIKLIFTWRKIFSQIALAFVLPLSLVGLANIQISASLLAKIHHDDAPGYYELSDFVTLDTIQLLLFAVVSSVLGLIISVLSMSAVMCTTACVYTSQSITFGGVMRVLPKAWKRLMTTNLWISLAFYVYMVVTVAISYPFVLIPSLAVVLALVSIFLILQITGSVYISVISDLACVISVVEDVYGIDAMFKSKNLIKGKLGTSIAISLLLSNVSVAIQTVLYIFVANGHGLGFLRFGVAIICFLFLFMLLLFSPIVQTVFYFVCKSYHHENIDKSPLVDELDVHLLAEYLPPKADDV</sequence>
<evidence type="ECO:0000256" key="1">
    <source>
        <dbReference type="SAM" id="Phobius"/>
    </source>
</evidence>
<feature type="transmembrane region" description="Helical" evidence="1">
    <location>
        <begin position="133"/>
        <end position="159"/>
    </location>
</feature>
<organism evidence="2 3">
    <name type="scientific">Eucalyptus globulus</name>
    <name type="common">Tasmanian blue gum</name>
    <dbReference type="NCBI Taxonomy" id="34317"/>
    <lineage>
        <taxon>Eukaryota</taxon>
        <taxon>Viridiplantae</taxon>
        <taxon>Streptophyta</taxon>
        <taxon>Embryophyta</taxon>
        <taxon>Tracheophyta</taxon>
        <taxon>Spermatophyta</taxon>
        <taxon>Magnoliopsida</taxon>
        <taxon>eudicotyledons</taxon>
        <taxon>Gunneridae</taxon>
        <taxon>Pentapetalae</taxon>
        <taxon>rosids</taxon>
        <taxon>malvids</taxon>
        <taxon>Myrtales</taxon>
        <taxon>Myrtaceae</taxon>
        <taxon>Myrtoideae</taxon>
        <taxon>Eucalypteae</taxon>
        <taxon>Eucalyptus</taxon>
    </lineage>
</organism>
<dbReference type="PANTHER" id="PTHR33133:SF5">
    <property type="entry name" value="OS08G0107100 PROTEIN"/>
    <property type="match status" value="1"/>
</dbReference>
<protein>
    <submittedName>
        <fullName evidence="2">Uncharacterized protein</fullName>
    </submittedName>
</protein>
<name>A0ABD3JU61_EUCGL</name>
<feature type="transmembrane region" description="Helical" evidence="1">
    <location>
        <begin position="34"/>
        <end position="60"/>
    </location>
</feature>
<dbReference type="AlphaFoldDB" id="A0ABD3JU61"/>
<gene>
    <name evidence="2" type="ORF">ACJRO7_033537</name>
</gene>
<accession>A0ABD3JU61</accession>
<dbReference type="Proteomes" id="UP001634007">
    <property type="component" value="Unassembled WGS sequence"/>
</dbReference>
<keyword evidence="1" id="KW-1133">Transmembrane helix</keyword>
<feature type="transmembrane region" description="Helical" evidence="1">
    <location>
        <begin position="80"/>
        <end position="112"/>
    </location>
</feature>
<keyword evidence="3" id="KW-1185">Reference proteome</keyword>
<dbReference type="EMBL" id="JBJKBG010000008">
    <property type="protein sequence ID" value="KAL3728962.1"/>
    <property type="molecule type" value="Genomic_DNA"/>
</dbReference>
<proteinExistence type="predicted"/>
<feature type="transmembrane region" description="Helical" evidence="1">
    <location>
        <begin position="254"/>
        <end position="282"/>
    </location>
</feature>
<keyword evidence="1" id="KW-0472">Membrane</keyword>
<reference evidence="2 3" key="1">
    <citation type="submission" date="2024-11" db="EMBL/GenBank/DDBJ databases">
        <title>Chromosome-level genome assembly of Eucalyptus globulus Labill. provides insights into its genome evolution.</title>
        <authorList>
            <person name="Li X."/>
        </authorList>
    </citation>
    <scope>NUCLEOTIDE SEQUENCE [LARGE SCALE GENOMIC DNA]</scope>
    <source>
        <strain evidence="2">CL2024</strain>
        <tissue evidence="2">Fresh tender leaves</tissue>
    </source>
</reference>
<evidence type="ECO:0000313" key="3">
    <source>
        <dbReference type="Proteomes" id="UP001634007"/>
    </source>
</evidence>
<feature type="transmembrane region" description="Helical" evidence="1">
    <location>
        <begin position="165"/>
        <end position="198"/>
    </location>
</feature>